<dbReference type="Proteomes" id="UP000434172">
    <property type="component" value="Unassembled WGS sequence"/>
</dbReference>
<dbReference type="EMBL" id="WOWK01000078">
    <property type="protein sequence ID" value="KAF0320855.1"/>
    <property type="molecule type" value="Genomic_DNA"/>
</dbReference>
<evidence type="ECO:0000256" key="1">
    <source>
        <dbReference type="SAM" id="MobiDB-lite"/>
    </source>
</evidence>
<gene>
    <name evidence="2" type="ORF">GQ607_011939</name>
</gene>
<evidence type="ECO:0000313" key="2">
    <source>
        <dbReference type="EMBL" id="KAF0320855.1"/>
    </source>
</evidence>
<sequence>MPVPSKRIHNHLTNLRDCFPMGAGASFKVWYPVSPDVEDDDPSHNGLLRANKASLHLVRVGYCGPRKRQKDAADNWYPSPDIISFPSYLGHPPQCHRDQTPVPRHT</sequence>
<feature type="region of interest" description="Disordered" evidence="1">
    <location>
        <begin position="87"/>
        <end position="106"/>
    </location>
</feature>
<organism evidence="2 3">
    <name type="scientific">Colletotrichum asianum</name>
    <dbReference type="NCBI Taxonomy" id="702518"/>
    <lineage>
        <taxon>Eukaryota</taxon>
        <taxon>Fungi</taxon>
        <taxon>Dikarya</taxon>
        <taxon>Ascomycota</taxon>
        <taxon>Pezizomycotina</taxon>
        <taxon>Sordariomycetes</taxon>
        <taxon>Hypocreomycetidae</taxon>
        <taxon>Glomerellales</taxon>
        <taxon>Glomerellaceae</taxon>
        <taxon>Colletotrichum</taxon>
        <taxon>Colletotrichum gloeosporioides species complex</taxon>
    </lineage>
</organism>
<protein>
    <submittedName>
        <fullName evidence="2">Uncharacterized protein</fullName>
    </submittedName>
</protein>
<reference evidence="2 3" key="1">
    <citation type="submission" date="2019-12" db="EMBL/GenBank/DDBJ databases">
        <title>A genome sequence resource for the geographically widespread anthracnose pathogen Colletotrichum asianum.</title>
        <authorList>
            <person name="Meng Y."/>
        </authorList>
    </citation>
    <scope>NUCLEOTIDE SEQUENCE [LARGE SCALE GENOMIC DNA]</scope>
    <source>
        <strain evidence="2 3">ICMP 18580</strain>
    </source>
</reference>
<dbReference type="AlphaFoldDB" id="A0A8H3W7H6"/>
<name>A0A8H3W7H6_9PEZI</name>
<proteinExistence type="predicted"/>
<evidence type="ECO:0000313" key="3">
    <source>
        <dbReference type="Proteomes" id="UP000434172"/>
    </source>
</evidence>
<comment type="caution">
    <text evidence="2">The sequence shown here is derived from an EMBL/GenBank/DDBJ whole genome shotgun (WGS) entry which is preliminary data.</text>
</comment>
<keyword evidence="3" id="KW-1185">Reference proteome</keyword>
<accession>A0A8H3W7H6</accession>